<dbReference type="CDD" id="cd12214">
    <property type="entry name" value="ChiA1_BD"/>
    <property type="match status" value="1"/>
</dbReference>
<evidence type="ECO:0000313" key="5">
    <source>
        <dbReference type="EMBL" id="MFE5978217.1"/>
    </source>
</evidence>
<feature type="signal peptide" evidence="3">
    <location>
        <begin position="1"/>
        <end position="20"/>
    </location>
</feature>
<feature type="domain" description="Chitin-binding type-3" evidence="4">
    <location>
        <begin position="244"/>
        <end position="290"/>
    </location>
</feature>
<evidence type="ECO:0000256" key="2">
    <source>
        <dbReference type="SAM" id="MobiDB-lite"/>
    </source>
</evidence>
<dbReference type="InterPro" id="IPR003610">
    <property type="entry name" value="CBM5/12"/>
</dbReference>
<dbReference type="EMBL" id="JBHTRV010000001">
    <property type="protein sequence ID" value="MFE5978217.1"/>
    <property type="molecule type" value="Genomic_DNA"/>
</dbReference>
<dbReference type="PANTHER" id="PTHR33681">
    <property type="entry name" value="BINDING PROTEIN, PUTATIVE, EXPRESSED-RELATED"/>
    <property type="match status" value="1"/>
</dbReference>
<name>A0ABW6IMR0_STRWE</name>
<dbReference type="Pfam" id="PF08787">
    <property type="entry name" value="Alginate_lyase2"/>
    <property type="match status" value="1"/>
</dbReference>
<proteinExistence type="predicted"/>
<gene>
    <name evidence="5" type="ORF">ACFQ63_00750</name>
</gene>
<dbReference type="Gene3D" id="2.60.120.200">
    <property type="match status" value="1"/>
</dbReference>
<evidence type="ECO:0000256" key="3">
    <source>
        <dbReference type="SAM" id="SignalP"/>
    </source>
</evidence>
<dbReference type="InterPro" id="IPR013320">
    <property type="entry name" value="ConA-like_dom_sf"/>
</dbReference>
<organism evidence="5 6">
    <name type="scientific">Streptomyces wedmorensis</name>
    <dbReference type="NCBI Taxonomy" id="43759"/>
    <lineage>
        <taxon>Bacteria</taxon>
        <taxon>Bacillati</taxon>
        <taxon>Actinomycetota</taxon>
        <taxon>Actinomycetes</taxon>
        <taxon>Kitasatosporales</taxon>
        <taxon>Streptomycetaceae</taxon>
        <taxon>Streptomyces</taxon>
    </lineage>
</organism>
<feature type="compositionally biased region" description="Low complexity" evidence="2">
    <location>
        <begin position="222"/>
        <end position="231"/>
    </location>
</feature>
<dbReference type="PROSITE" id="PS51318">
    <property type="entry name" value="TAT"/>
    <property type="match status" value="1"/>
</dbReference>
<dbReference type="InterPro" id="IPR006311">
    <property type="entry name" value="TAT_signal"/>
</dbReference>
<dbReference type="InterPro" id="IPR036573">
    <property type="entry name" value="CBM_sf_5/12"/>
</dbReference>
<dbReference type="SUPFAM" id="SSF49899">
    <property type="entry name" value="Concanavalin A-like lectins/glucanases"/>
    <property type="match status" value="1"/>
</dbReference>
<sequence>MDRRTFLAGGAAAGATVALAGAGLWAARPAGAAAIGTGWSEVSGAYKVHQPPNVTRHTVDGTGLHRFWLYDTDPSTFPGQDSGPRSELRFVDEYTSGSAQFECDMKITSGAHNVCVQQVFGGATAATAFMALAMNTNSITHYGSTPIHSPVYDQWIRLNVVHDAGAGKVYVYVNGQLKNTFNDRGDNTHYFKCGIYGRSGMSPYSEVFVKNIHLYRKSGGASPSPSSTSTSPPSPTPTPTSTQASAWASGVTYRVGDRVTYGGLLYSCLQAHTSQAGWEPPAVPALWQRA</sequence>
<dbReference type="SUPFAM" id="SSF51055">
    <property type="entry name" value="Carbohydrate binding domain"/>
    <property type="match status" value="1"/>
</dbReference>
<dbReference type="Pfam" id="PF02839">
    <property type="entry name" value="CBM_5_12"/>
    <property type="match status" value="1"/>
</dbReference>
<keyword evidence="1" id="KW-0378">Hydrolase</keyword>
<feature type="region of interest" description="Disordered" evidence="2">
    <location>
        <begin position="219"/>
        <end position="245"/>
    </location>
</feature>
<dbReference type="Proteomes" id="UP001600424">
    <property type="component" value="Unassembled WGS sequence"/>
</dbReference>
<dbReference type="PANTHER" id="PTHR33681:SF4">
    <property type="entry name" value="OS12G0171100 PROTEIN"/>
    <property type="match status" value="1"/>
</dbReference>
<accession>A0ABW6IMR0</accession>
<evidence type="ECO:0000313" key="6">
    <source>
        <dbReference type="Proteomes" id="UP001600424"/>
    </source>
</evidence>
<dbReference type="Gene3D" id="2.10.10.20">
    <property type="entry name" value="Carbohydrate-binding module superfamily 5/12"/>
    <property type="match status" value="1"/>
</dbReference>
<dbReference type="RefSeq" id="WP_386256440.1">
    <property type="nucleotide sequence ID" value="NZ_JBHTRV010000001.1"/>
</dbReference>
<keyword evidence="6" id="KW-1185">Reference proteome</keyword>
<dbReference type="InterPro" id="IPR014895">
    <property type="entry name" value="Alginate_lyase_2"/>
</dbReference>
<dbReference type="SMART" id="SM00495">
    <property type="entry name" value="ChtBD3"/>
    <property type="match status" value="1"/>
</dbReference>
<evidence type="ECO:0000259" key="4">
    <source>
        <dbReference type="SMART" id="SM00495"/>
    </source>
</evidence>
<comment type="caution">
    <text evidence="5">The sequence shown here is derived from an EMBL/GenBank/DDBJ whole genome shotgun (WGS) entry which is preliminary data.</text>
</comment>
<feature type="chain" id="PRO_5045459089" evidence="3">
    <location>
        <begin position="21"/>
        <end position="290"/>
    </location>
</feature>
<protein>
    <submittedName>
        <fullName evidence="5">Carbohydrate-binding protein</fullName>
    </submittedName>
</protein>
<keyword evidence="3" id="KW-0732">Signal</keyword>
<evidence type="ECO:0000256" key="1">
    <source>
        <dbReference type="ARBA" id="ARBA00022801"/>
    </source>
</evidence>
<reference evidence="5 6" key="1">
    <citation type="submission" date="2024-09" db="EMBL/GenBank/DDBJ databases">
        <title>The Natural Products Discovery Center: Release of the First 8490 Sequenced Strains for Exploring Actinobacteria Biosynthetic Diversity.</title>
        <authorList>
            <person name="Kalkreuter E."/>
            <person name="Kautsar S.A."/>
            <person name="Yang D."/>
            <person name="Bader C.D."/>
            <person name="Teijaro C.N."/>
            <person name="Fluegel L."/>
            <person name="Davis C.M."/>
            <person name="Simpson J.R."/>
            <person name="Lauterbach L."/>
            <person name="Steele A.D."/>
            <person name="Gui C."/>
            <person name="Meng S."/>
            <person name="Li G."/>
            <person name="Viehrig K."/>
            <person name="Ye F."/>
            <person name="Su P."/>
            <person name="Kiefer A.F."/>
            <person name="Nichols A."/>
            <person name="Cepeda A.J."/>
            <person name="Yan W."/>
            <person name="Fan B."/>
            <person name="Jiang Y."/>
            <person name="Adhikari A."/>
            <person name="Zheng C.-J."/>
            <person name="Schuster L."/>
            <person name="Cowan T.M."/>
            <person name="Smanski M.J."/>
            <person name="Chevrette M.G."/>
            <person name="De Carvalho L.P.S."/>
            <person name="Shen B."/>
        </authorList>
    </citation>
    <scope>NUCLEOTIDE SEQUENCE [LARGE SCALE GENOMIC DNA]</scope>
    <source>
        <strain evidence="5 6">NPDC056472</strain>
    </source>
</reference>